<evidence type="ECO:0000313" key="6">
    <source>
        <dbReference type="Proteomes" id="UP001454086"/>
    </source>
</evidence>
<dbReference type="SUPFAM" id="SSF53448">
    <property type="entry name" value="Nucleotide-diphospho-sugar transferases"/>
    <property type="match status" value="1"/>
</dbReference>
<evidence type="ECO:0000313" key="5">
    <source>
        <dbReference type="EMBL" id="MEQ2426983.1"/>
    </source>
</evidence>
<organism evidence="5 6">
    <name type="scientific">Enterocloster hominis</name>
    <name type="common">ex Hitch et al. 2024</name>
    <dbReference type="NCBI Taxonomy" id="1917870"/>
    <lineage>
        <taxon>Bacteria</taxon>
        <taxon>Bacillati</taxon>
        <taxon>Bacillota</taxon>
        <taxon>Clostridia</taxon>
        <taxon>Lachnospirales</taxon>
        <taxon>Lachnospiraceae</taxon>
        <taxon>Enterocloster</taxon>
    </lineage>
</organism>
<keyword evidence="3 5" id="KW-0808">Transferase</keyword>
<evidence type="ECO:0000256" key="3">
    <source>
        <dbReference type="ARBA" id="ARBA00022679"/>
    </source>
</evidence>
<dbReference type="RefSeq" id="WP_008726273.1">
    <property type="nucleotide sequence ID" value="NZ_JBBMFM010000082.1"/>
</dbReference>
<dbReference type="InterPro" id="IPR029044">
    <property type="entry name" value="Nucleotide-diphossugar_trans"/>
</dbReference>
<dbReference type="EMBL" id="JBBMFM010000082">
    <property type="protein sequence ID" value="MEQ2426983.1"/>
    <property type="molecule type" value="Genomic_DNA"/>
</dbReference>
<dbReference type="Proteomes" id="UP001454086">
    <property type="component" value="Unassembled WGS sequence"/>
</dbReference>
<dbReference type="InterPro" id="IPR050834">
    <property type="entry name" value="Glycosyltransf_2"/>
</dbReference>
<sequence length="276" mass="32229">MDKDYSVLMSVYQKECPKYLEAAINSIINQTLKAKEIVLVCDGPLTNELEKVLEKFSQRLILVRLEKNGGLGKALAEGMRYCRCEWIVRMDSDDIALPNRCEKQILYVRHHPEIDVLSGTVAEFEGDALTVEDARQQIVSFKYVPENNSSIAEYIKFRNPINHPCVMLRKSKALRAGGYQQCHMFEDYDLWVRMLKNKCIFANLPDTILYMRTNNMHIRRGGIAYAKAILCFWKRMYKQNMIGLPQCILVTFFRITICLCPNQIRKMIYDKRLRNH</sequence>
<evidence type="ECO:0000259" key="4">
    <source>
        <dbReference type="Pfam" id="PF00535"/>
    </source>
</evidence>
<dbReference type="InterPro" id="IPR001173">
    <property type="entry name" value="Glyco_trans_2-like"/>
</dbReference>
<accession>A0ABV1D9C0</accession>
<dbReference type="EC" id="2.4.-.-" evidence="5"/>
<dbReference type="GO" id="GO:0016757">
    <property type="term" value="F:glycosyltransferase activity"/>
    <property type="evidence" value="ECO:0007669"/>
    <property type="project" value="UniProtKB-KW"/>
</dbReference>
<proteinExistence type="inferred from homology"/>
<dbReference type="PANTHER" id="PTHR43685">
    <property type="entry name" value="GLYCOSYLTRANSFERASE"/>
    <property type="match status" value="1"/>
</dbReference>
<name>A0ABV1D9C0_9FIRM</name>
<evidence type="ECO:0000256" key="1">
    <source>
        <dbReference type="ARBA" id="ARBA00006739"/>
    </source>
</evidence>
<keyword evidence="6" id="KW-1185">Reference proteome</keyword>
<comment type="similarity">
    <text evidence="1">Belongs to the glycosyltransferase 2 family.</text>
</comment>
<feature type="domain" description="Glycosyltransferase 2-like" evidence="4">
    <location>
        <begin position="6"/>
        <end position="172"/>
    </location>
</feature>
<reference evidence="5 6" key="1">
    <citation type="submission" date="2024-03" db="EMBL/GenBank/DDBJ databases">
        <title>Human intestinal bacterial collection.</title>
        <authorList>
            <person name="Pauvert C."/>
            <person name="Hitch T.C.A."/>
            <person name="Clavel T."/>
        </authorList>
    </citation>
    <scope>NUCLEOTIDE SEQUENCE [LARGE SCALE GENOMIC DNA]</scope>
    <source>
        <strain evidence="5 6">CLA-SR-H021</strain>
    </source>
</reference>
<evidence type="ECO:0000256" key="2">
    <source>
        <dbReference type="ARBA" id="ARBA00022676"/>
    </source>
</evidence>
<comment type="caution">
    <text evidence="5">The sequence shown here is derived from an EMBL/GenBank/DDBJ whole genome shotgun (WGS) entry which is preliminary data.</text>
</comment>
<keyword evidence="2 5" id="KW-0328">Glycosyltransferase</keyword>
<dbReference type="Gene3D" id="3.90.550.10">
    <property type="entry name" value="Spore Coat Polysaccharide Biosynthesis Protein SpsA, Chain A"/>
    <property type="match status" value="1"/>
</dbReference>
<dbReference type="PANTHER" id="PTHR43685:SF5">
    <property type="entry name" value="GLYCOSYLTRANSFERASE EPSE-RELATED"/>
    <property type="match status" value="1"/>
</dbReference>
<dbReference type="Pfam" id="PF00535">
    <property type="entry name" value="Glycos_transf_2"/>
    <property type="match status" value="1"/>
</dbReference>
<gene>
    <name evidence="5" type="ORF">WMQ36_18600</name>
</gene>
<protein>
    <submittedName>
        <fullName evidence="5">Glycosyltransferase</fullName>
        <ecNumber evidence="5">2.4.-.-</ecNumber>
    </submittedName>
</protein>